<evidence type="ECO:0000256" key="1">
    <source>
        <dbReference type="SAM" id="Phobius"/>
    </source>
</evidence>
<keyword evidence="1" id="KW-1133">Transmembrane helix</keyword>
<organism evidence="2 3">
    <name type="scientific">Methylocella tundrae</name>
    <dbReference type="NCBI Taxonomy" id="227605"/>
    <lineage>
        <taxon>Bacteria</taxon>
        <taxon>Pseudomonadati</taxon>
        <taxon>Pseudomonadota</taxon>
        <taxon>Alphaproteobacteria</taxon>
        <taxon>Hyphomicrobiales</taxon>
        <taxon>Beijerinckiaceae</taxon>
        <taxon>Methylocella</taxon>
    </lineage>
</organism>
<feature type="transmembrane region" description="Helical" evidence="1">
    <location>
        <begin position="36"/>
        <end position="54"/>
    </location>
</feature>
<dbReference type="KEGG" id="mtun:MTUNDRAET4_1301"/>
<keyword evidence="1" id="KW-0472">Membrane</keyword>
<protein>
    <submittedName>
        <fullName evidence="2">Uncharacterized protein</fullName>
    </submittedName>
</protein>
<feature type="transmembrane region" description="Helical" evidence="1">
    <location>
        <begin position="6"/>
        <end position="29"/>
    </location>
</feature>
<gene>
    <name evidence="2" type="ORF">MTUNDRAET4_1301</name>
</gene>
<name>A0A4U8Z0K3_METTU</name>
<keyword evidence="1" id="KW-0812">Transmembrane</keyword>
<dbReference type="AlphaFoldDB" id="A0A4U8Z0K3"/>
<evidence type="ECO:0000313" key="2">
    <source>
        <dbReference type="EMBL" id="VFU08194.1"/>
    </source>
</evidence>
<evidence type="ECO:0000313" key="3">
    <source>
        <dbReference type="Proteomes" id="UP000294360"/>
    </source>
</evidence>
<sequence length="56" mass="6284">MAARSLWGATALNIPIALCSLIMPMLGAWRSIRRRLGYLQHFYSLIVLILNTILGI</sequence>
<reference evidence="2 3" key="1">
    <citation type="submission" date="2019-03" db="EMBL/GenBank/DDBJ databases">
        <authorList>
            <person name="Kox A.R. M."/>
        </authorList>
    </citation>
    <scope>NUCLEOTIDE SEQUENCE [LARGE SCALE GENOMIC DNA]</scope>
    <source>
        <strain evidence="2">MTUNDRAET4 annotated genome</strain>
    </source>
</reference>
<dbReference type="Proteomes" id="UP000294360">
    <property type="component" value="Chromosome"/>
</dbReference>
<dbReference type="EMBL" id="LR536450">
    <property type="protein sequence ID" value="VFU08194.1"/>
    <property type="molecule type" value="Genomic_DNA"/>
</dbReference>
<accession>A0A4U8Z0K3</accession>
<proteinExistence type="predicted"/>